<gene>
    <name evidence="2" type="ORF">CGCSCA2_v011853</name>
</gene>
<dbReference type="EMBL" id="QPMT01000049">
    <property type="protein sequence ID" value="KAF4849443.1"/>
    <property type="molecule type" value="Genomic_DNA"/>
</dbReference>
<evidence type="ECO:0000313" key="3">
    <source>
        <dbReference type="Proteomes" id="UP000711996"/>
    </source>
</evidence>
<protein>
    <submittedName>
        <fullName evidence="2">Uncharacterized protein</fullName>
    </submittedName>
</protein>
<sequence>MCVRGSGKPAEEQQQEQEQERGQTTTNVRSFPSLVLARLPSQQAQAGPFPTQFSFPLAISVLLPHILMAGYIQHLRYIS</sequence>
<organism evidence="2 3">
    <name type="scientific">Colletotrichum siamense</name>
    <name type="common">Anthracnose fungus</name>
    <dbReference type="NCBI Taxonomy" id="690259"/>
    <lineage>
        <taxon>Eukaryota</taxon>
        <taxon>Fungi</taxon>
        <taxon>Dikarya</taxon>
        <taxon>Ascomycota</taxon>
        <taxon>Pezizomycotina</taxon>
        <taxon>Sordariomycetes</taxon>
        <taxon>Hypocreomycetidae</taxon>
        <taxon>Glomerellales</taxon>
        <taxon>Glomerellaceae</taxon>
        <taxon>Colletotrichum</taxon>
        <taxon>Colletotrichum gloeosporioides species complex</taxon>
    </lineage>
</organism>
<proteinExistence type="predicted"/>
<evidence type="ECO:0000313" key="2">
    <source>
        <dbReference type="EMBL" id="KAF4849443.1"/>
    </source>
</evidence>
<accession>A0A9P5BRW4</accession>
<keyword evidence="3" id="KW-1185">Reference proteome</keyword>
<name>A0A9P5BRW4_COLSI</name>
<dbReference type="AlphaFoldDB" id="A0A9P5BRW4"/>
<dbReference type="OrthoDB" id="10301826at2759"/>
<evidence type="ECO:0000256" key="1">
    <source>
        <dbReference type="SAM" id="MobiDB-lite"/>
    </source>
</evidence>
<reference evidence="2" key="1">
    <citation type="submission" date="2019-06" db="EMBL/GenBank/DDBJ databases">
        <authorList>
            <person name="Gan P."/>
            <person name="Shirasu K."/>
        </authorList>
    </citation>
    <scope>NUCLEOTIDE SEQUENCE [LARGE SCALE GENOMIC DNA]</scope>
    <source>
        <strain evidence="2">CAD2</strain>
    </source>
</reference>
<dbReference type="Proteomes" id="UP000711996">
    <property type="component" value="Unassembled WGS sequence"/>
</dbReference>
<comment type="caution">
    <text evidence="2">The sequence shown here is derived from an EMBL/GenBank/DDBJ whole genome shotgun (WGS) entry which is preliminary data.</text>
</comment>
<feature type="region of interest" description="Disordered" evidence="1">
    <location>
        <begin position="1"/>
        <end position="27"/>
    </location>
</feature>